<feature type="region of interest" description="Disordered" evidence="1">
    <location>
        <begin position="77"/>
        <end position="97"/>
    </location>
</feature>
<organism evidence="2 3">
    <name type="scientific">Vibrio phage phi-Grn1</name>
    <dbReference type="NCBI Taxonomy" id="1747713"/>
    <lineage>
        <taxon>Viruses</taxon>
        <taxon>Duplodnaviria</taxon>
        <taxon>Heunggongvirae</taxon>
        <taxon>Uroviricota</taxon>
        <taxon>Caudoviricetes</taxon>
        <taxon>Pantevenvirales</taxon>
        <taxon>Straboviridae</taxon>
        <taxon>Schizotequatrovirus</taxon>
        <taxon>Schizotequatrovirus valkk3</taxon>
    </lineage>
</organism>
<evidence type="ECO:0000256" key="1">
    <source>
        <dbReference type="SAM" id="MobiDB-lite"/>
    </source>
</evidence>
<protein>
    <submittedName>
        <fullName evidence="2">RIIB lysis inhibitor</fullName>
    </submittedName>
</protein>
<reference evidence="2 3" key="1">
    <citation type="journal article" date="2016" name="Front. Microbiol.">
        <title>Comparative Functional Genomic Analysis of Two Vibrio Phages Reveals Complex Metabolic Interactions with the Host Cell.</title>
        <authorList>
            <person name="Skliros D."/>
            <person name="Kalatzis P.G."/>
            <person name="Katharios P."/>
            <person name="Flemetakis E."/>
        </authorList>
    </citation>
    <scope>NUCLEOTIDE SEQUENCE [LARGE SCALE GENOMIC DNA]</scope>
</reference>
<sequence length="346" mass="38586">MVNLPLETKQSIVKASANGMTQKDNAAKHGTSPTTLRRVLAEHRDGKFSLNTAKQVVKRPRRKQHCQDVFKENLEKLLDTTGTKEPTPKTKAPKPEKTLDQKLDEAIEEFAYVITPVNVSFTVDGQAYSADITAPNYSKIVEALLDNDGATAVELLDVAKGIEEFMLGNVKVKGGVVKYKDLDIDGGMTGRILEAMEDGDKTQVTKLVKFFENLIENPSRRAVEELYGFLEAADIELTDDGHFLAYKKIRDNYKDIHSNKMCNKPGTRVWMLRHQVNDNKDQTCSAGLHVCSKGYLPHFGGAAGNRVVLCKVNPRDVVSVPSDYNNTKLRCSEYLVLKELDKNTLK</sequence>
<proteinExistence type="predicted"/>
<evidence type="ECO:0000313" key="3">
    <source>
        <dbReference type="Proteomes" id="UP000230575"/>
    </source>
</evidence>
<gene>
    <name evidence="2" type="ORF">phiGrn1_0255</name>
</gene>
<name>A0A140B3G4_9CAUD</name>
<evidence type="ECO:0000313" key="2">
    <source>
        <dbReference type="EMBL" id="ALP47006.1"/>
    </source>
</evidence>
<dbReference type="Proteomes" id="UP000230575">
    <property type="component" value="Segment"/>
</dbReference>
<dbReference type="EMBL" id="KT919972">
    <property type="protein sequence ID" value="ALP47006.1"/>
    <property type="molecule type" value="Genomic_DNA"/>
</dbReference>
<accession>A0A140B3G4</accession>